<feature type="active site" description="Proton donor/acceptor" evidence="1">
    <location>
        <position position="84"/>
    </location>
</feature>
<evidence type="ECO:0000256" key="2">
    <source>
        <dbReference type="PIRSR" id="PIRSR613078-2"/>
    </source>
</evidence>
<dbReference type="AlphaFoldDB" id="A0A6I2GIL7"/>
<accession>A0A6I2GIL7</accession>
<dbReference type="EMBL" id="WJQS01000001">
    <property type="protein sequence ID" value="MRI84428.1"/>
    <property type="molecule type" value="Genomic_DNA"/>
</dbReference>
<proteinExistence type="predicted"/>
<dbReference type="GO" id="GO:0016791">
    <property type="term" value="F:phosphatase activity"/>
    <property type="evidence" value="ECO:0007669"/>
    <property type="project" value="TreeGrafter"/>
</dbReference>
<dbReference type="SMART" id="SM00855">
    <property type="entry name" value="PGAM"/>
    <property type="match status" value="1"/>
</dbReference>
<dbReference type="InterPro" id="IPR050275">
    <property type="entry name" value="PGM_Phosphatase"/>
</dbReference>
<feature type="binding site" evidence="2">
    <location>
        <position position="61"/>
    </location>
    <ligand>
        <name>substrate</name>
    </ligand>
</feature>
<dbReference type="SUPFAM" id="SSF53254">
    <property type="entry name" value="Phosphoglycerate mutase-like"/>
    <property type="match status" value="1"/>
</dbReference>
<evidence type="ECO:0000256" key="1">
    <source>
        <dbReference type="PIRSR" id="PIRSR613078-1"/>
    </source>
</evidence>
<dbReference type="Proteomes" id="UP000430975">
    <property type="component" value="Unassembled WGS sequence"/>
</dbReference>
<evidence type="ECO:0000313" key="3">
    <source>
        <dbReference type="EMBL" id="MRI84428.1"/>
    </source>
</evidence>
<dbReference type="InterPro" id="IPR013078">
    <property type="entry name" value="His_Pase_superF_clade-1"/>
</dbReference>
<keyword evidence="4" id="KW-1185">Reference proteome</keyword>
<comment type="caution">
    <text evidence="3">The sequence shown here is derived from an EMBL/GenBank/DDBJ whole genome shotgun (WGS) entry which is preliminary data.</text>
</comment>
<dbReference type="PANTHER" id="PTHR48100">
    <property type="entry name" value="BROAD-SPECIFICITY PHOSPHATASE YOR283W-RELATED"/>
    <property type="match status" value="1"/>
</dbReference>
<dbReference type="Gene3D" id="3.40.50.1240">
    <property type="entry name" value="Phosphoglycerate mutase-like"/>
    <property type="match status" value="1"/>
</dbReference>
<gene>
    <name evidence="3" type="ORF">GIY09_00730</name>
</gene>
<feature type="active site" description="Tele-phosphohistidine intermediate" evidence="1">
    <location>
        <position position="10"/>
    </location>
</feature>
<dbReference type="PIRSF" id="PIRSF000709">
    <property type="entry name" value="6PFK_2-Ptase"/>
    <property type="match status" value="1"/>
</dbReference>
<dbReference type="Pfam" id="PF00300">
    <property type="entry name" value="His_Phos_1"/>
    <property type="match status" value="1"/>
</dbReference>
<dbReference type="GO" id="GO:0005737">
    <property type="term" value="C:cytoplasm"/>
    <property type="evidence" value="ECO:0007669"/>
    <property type="project" value="TreeGrafter"/>
</dbReference>
<organism evidence="3 4">
    <name type="scientific">Fundicoccus ignavus</name>
    <dbReference type="NCBI Taxonomy" id="2664442"/>
    <lineage>
        <taxon>Bacteria</taxon>
        <taxon>Bacillati</taxon>
        <taxon>Bacillota</taxon>
        <taxon>Bacilli</taxon>
        <taxon>Lactobacillales</taxon>
        <taxon>Aerococcaceae</taxon>
        <taxon>Fundicoccus</taxon>
    </lineage>
</organism>
<name>A0A6I2GIL7_9LACT</name>
<dbReference type="CDD" id="cd07067">
    <property type="entry name" value="HP_PGM_like"/>
    <property type="match status" value="1"/>
</dbReference>
<protein>
    <submittedName>
        <fullName evidence="3">Histidine phosphatase family protein</fullName>
    </submittedName>
</protein>
<sequence length="187" mass="21683">MAKHIYLIRHGETYFNSIGKIQGWCDSPLSEKGIAQAKRARQMIIDKGIEFDAAYSSTQGRAMDTLEIISGGKINYKRRKDLREMGFGRFEGEARAIMPKVYGDFFVQFGGESVDQVTDRMNRVMREIAQTDSENILVVSHGRTIKFFTQYWQEHSEIPEIENVPNCSILKYHFDNEQFKLLKHIIH</sequence>
<evidence type="ECO:0000313" key="4">
    <source>
        <dbReference type="Proteomes" id="UP000430975"/>
    </source>
</evidence>
<reference evidence="3 4" key="1">
    <citation type="submission" date="2019-11" db="EMBL/GenBank/DDBJ databases">
        <title>Characterisation of Fundicoccus ignavus gen. nov. sp. nov., a novel genus of the family Aerococcaceae isolated from bulk tank milk.</title>
        <authorList>
            <person name="Siebert A."/>
            <person name="Huptas C."/>
            <person name="Wenning M."/>
            <person name="Scherer S."/>
            <person name="Doll E.V."/>
        </authorList>
    </citation>
    <scope>NUCLEOTIDE SEQUENCE [LARGE SCALE GENOMIC DNA]</scope>
    <source>
        <strain evidence="3 4">WS4759</strain>
    </source>
</reference>
<feature type="binding site" evidence="2">
    <location>
        <begin position="9"/>
        <end position="16"/>
    </location>
    <ligand>
        <name>substrate</name>
    </ligand>
</feature>
<dbReference type="RefSeq" id="WP_153862916.1">
    <property type="nucleotide sequence ID" value="NZ_WJQS01000001.1"/>
</dbReference>
<dbReference type="InterPro" id="IPR029033">
    <property type="entry name" value="His_PPase_superfam"/>
</dbReference>
<dbReference type="PANTHER" id="PTHR48100:SF5">
    <property type="entry name" value="HISTIDINE PHOSPHATASE FAMILY PROTEIN"/>
    <property type="match status" value="1"/>
</dbReference>